<dbReference type="Pfam" id="PF14304">
    <property type="entry name" value="CSTF_C"/>
    <property type="match status" value="1"/>
</dbReference>
<dbReference type="InterPro" id="IPR035979">
    <property type="entry name" value="RBD_domain_sf"/>
</dbReference>
<dbReference type="GO" id="GO:0003729">
    <property type="term" value="F:mRNA binding"/>
    <property type="evidence" value="ECO:0007669"/>
    <property type="project" value="TreeGrafter"/>
</dbReference>
<dbReference type="GO" id="GO:0031124">
    <property type="term" value="P:mRNA 3'-end processing"/>
    <property type="evidence" value="ECO:0007669"/>
    <property type="project" value="InterPro"/>
</dbReference>
<dbReference type="PROSITE" id="PS50102">
    <property type="entry name" value="RRM"/>
    <property type="match status" value="1"/>
</dbReference>
<dbReference type="AlphaFoldDB" id="A0A139HDA0"/>
<dbReference type="InterPro" id="IPR025742">
    <property type="entry name" value="CSTF2_hinge"/>
</dbReference>
<sequence length="396" mass="43001">LIWQFAKASIATFPHVDSPHPYQRLYTQLSADYHKYFTPSQAYEPAISKALSRKAVSASERASDKMAQREKGGRVVFIGNIPYGVSEEQIMDIFGRAGQVVNFRLVYDKETGQPKGFGFLEYTDTDAAASAVRNLNDFDLKGRTLRVDYSNDNRGTSNQNQNQAQDNNRAPPPAHFDLNQPNGGRPDPSALPPLPQGADLPPGVQALDAISRTINNVPTPQLIDFLSQIKGLCASNPAQATALLTQAPQLAYAVFQAMLLLDLVDVSIAQQLVATAPAPAQPPPVAAPPPMPPQGYPPQQPPPGYPPPMPTGYPPGYGPQGQTGYAPTPPQQPMYQPPPQQAPTLQTAPIREDQKALLQQLFQLSREELDQMDPDSRAQIVALRNQYGAPFGLAPL</sequence>
<feature type="region of interest" description="Disordered" evidence="4">
    <location>
        <begin position="277"/>
        <end position="352"/>
    </location>
</feature>
<organism evidence="6 7">
    <name type="scientific">Pseudocercospora eumusae</name>
    <dbReference type="NCBI Taxonomy" id="321146"/>
    <lineage>
        <taxon>Eukaryota</taxon>
        <taxon>Fungi</taxon>
        <taxon>Dikarya</taxon>
        <taxon>Ascomycota</taxon>
        <taxon>Pezizomycotina</taxon>
        <taxon>Dothideomycetes</taxon>
        <taxon>Dothideomycetidae</taxon>
        <taxon>Mycosphaerellales</taxon>
        <taxon>Mycosphaerellaceae</taxon>
        <taxon>Pseudocercospora</taxon>
    </lineage>
</organism>
<comment type="subcellular location">
    <subcellularLocation>
        <location evidence="1">Nucleus</location>
    </subcellularLocation>
</comment>
<comment type="caution">
    <text evidence="6">The sequence shown here is derived from an EMBL/GenBank/DDBJ whole genome shotgun (WGS) entry which is preliminary data.</text>
</comment>
<feature type="region of interest" description="Disordered" evidence="4">
    <location>
        <begin position="149"/>
        <end position="203"/>
    </location>
</feature>
<dbReference type="Gene3D" id="1.25.40.630">
    <property type="match status" value="1"/>
</dbReference>
<keyword evidence="2" id="KW-0539">Nucleus</keyword>
<dbReference type="SMART" id="SM00360">
    <property type="entry name" value="RRM"/>
    <property type="match status" value="1"/>
</dbReference>
<dbReference type="Gene3D" id="1.10.20.70">
    <property type="entry name" value="Transcription termination and cleavage factor, C-terminal domain"/>
    <property type="match status" value="1"/>
</dbReference>
<dbReference type="PANTHER" id="PTHR45735:SF2">
    <property type="entry name" value="CLEAVAGE STIMULATION FACTOR SUBUNIT 2"/>
    <property type="match status" value="1"/>
</dbReference>
<accession>A0A139HDA0</accession>
<evidence type="ECO:0000259" key="5">
    <source>
        <dbReference type="PROSITE" id="PS50102"/>
    </source>
</evidence>
<dbReference type="EMBL" id="LFZN01000074">
    <property type="protein sequence ID" value="KXT00393.1"/>
    <property type="molecule type" value="Genomic_DNA"/>
</dbReference>
<evidence type="ECO:0000256" key="1">
    <source>
        <dbReference type="ARBA" id="ARBA00004123"/>
    </source>
</evidence>
<dbReference type="InterPro" id="IPR038192">
    <property type="entry name" value="CSTF_C_sf"/>
</dbReference>
<dbReference type="InterPro" id="IPR000504">
    <property type="entry name" value="RRM_dom"/>
</dbReference>
<name>A0A139HDA0_9PEZI</name>
<feature type="domain" description="RRM" evidence="5">
    <location>
        <begin position="74"/>
        <end position="152"/>
    </location>
</feature>
<reference evidence="6 7" key="1">
    <citation type="submission" date="2015-07" db="EMBL/GenBank/DDBJ databases">
        <title>Comparative genomics of the Sigatoka disease complex on banana suggests a link between parallel evolutionary changes in Pseudocercospora fijiensis and Pseudocercospora eumusae and increased virulence on the banana host.</title>
        <authorList>
            <person name="Chang T.-C."/>
            <person name="Salvucci A."/>
            <person name="Crous P.W."/>
            <person name="Stergiopoulos I."/>
        </authorList>
    </citation>
    <scope>NUCLEOTIDE SEQUENCE [LARGE SCALE GENOMIC DNA]</scope>
    <source>
        <strain evidence="6 7">CBS 114824</strain>
    </source>
</reference>
<feature type="non-terminal residue" evidence="6">
    <location>
        <position position="1"/>
    </location>
</feature>
<dbReference type="Pfam" id="PF00076">
    <property type="entry name" value="RRM_1"/>
    <property type="match status" value="1"/>
</dbReference>
<dbReference type="OrthoDB" id="10062876at2759"/>
<dbReference type="Gene3D" id="3.30.70.330">
    <property type="match status" value="1"/>
</dbReference>
<proteinExistence type="predicted"/>
<dbReference type="GO" id="GO:0005847">
    <property type="term" value="C:mRNA cleavage and polyadenylation specificity factor complex"/>
    <property type="evidence" value="ECO:0007669"/>
    <property type="project" value="TreeGrafter"/>
</dbReference>
<feature type="compositionally biased region" description="Pro residues" evidence="4">
    <location>
        <begin position="279"/>
        <end position="317"/>
    </location>
</feature>
<dbReference type="CDD" id="cd12398">
    <property type="entry name" value="RRM_CSTF2_RNA15_like"/>
    <property type="match status" value="1"/>
</dbReference>
<keyword evidence="3" id="KW-0694">RNA-binding</keyword>
<gene>
    <name evidence="6" type="ORF">AC578_3338</name>
</gene>
<dbReference type="PANTHER" id="PTHR45735">
    <property type="entry name" value="CLEAVAGE STIMULATION FACTOR SUBUNIT 2"/>
    <property type="match status" value="1"/>
</dbReference>
<protein>
    <recommendedName>
        <fullName evidence="5">RRM domain-containing protein</fullName>
    </recommendedName>
</protein>
<evidence type="ECO:0000313" key="6">
    <source>
        <dbReference type="EMBL" id="KXT00393.1"/>
    </source>
</evidence>
<feature type="compositionally biased region" description="Pro residues" evidence="4">
    <location>
        <begin position="327"/>
        <end position="341"/>
    </location>
</feature>
<evidence type="ECO:0000313" key="7">
    <source>
        <dbReference type="Proteomes" id="UP000070133"/>
    </source>
</evidence>
<dbReference type="InterPro" id="IPR012677">
    <property type="entry name" value="Nucleotide-bd_a/b_plait_sf"/>
</dbReference>
<dbReference type="SUPFAM" id="SSF54928">
    <property type="entry name" value="RNA-binding domain, RBD"/>
    <property type="match status" value="1"/>
</dbReference>
<feature type="compositionally biased region" description="Low complexity" evidence="4">
    <location>
        <begin position="158"/>
        <end position="169"/>
    </location>
</feature>
<evidence type="ECO:0000256" key="2">
    <source>
        <dbReference type="ARBA" id="ARBA00023242"/>
    </source>
</evidence>
<keyword evidence="7" id="KW-1185">Reference proteome</keyword>
<evidence type="ECO:0000256" key="4">
    <source>
        <dbReference type="SAM" id="MobiDB-lite"/>
    </source>
</evidence>
<dbReference type="Proteomes" id="UP000070133">
    <property type="component" value="Unassembled WGS sequence"/>
</dbReference>
<evidence type="ECO:0000256" key="3">
    <source>
        <dbReference type="PROSITE-ProRule" id="PRU00176"/>
    </source>
</evidence>
<dbReference type="Pfam" id="PF14327">
    <property type="entry name" value="CSTF2_hinge"/>
    <property type="match status" value="1"/>
</dbReference>
<dbReference type="InterPro" id="IPR026896">
    <property type="entry name" value="CSTF_C"/>
</dbReference>